<evidence type="ECO:0000313" key="4">
    <source>
        <dbReference type="Proteomes" id="UP000030764"/>
    </source>
</evidence>
<protein>
    <submittedName>
        <fullName evidence="2">Uncharacterized protein</fullName>
    </submittedName>
</protein>
<feature type="region of interest" description="Disordered" evidence="1">
    <location>
        <begin position="56"/>
        <end position="97"/>
    </location>
</feature>
<keyword evidence="4" id="KW-1185">Reference proteome</keyword>
<evidence type="ECO:0000313" key="2">
    <source>
        <dbReference type="EMBL" id="KFD50303.1"/>
    </source>
</evidence>
<sequence length="171" mass="19746">MISDCNRPELLERYCFRLQWYFITSITLLHRFNQHVDALNRYKGAVIKLNGLQQARPDSIDSQRGEETSTTRHKGRGRPPKKKKQTTRSQRNPAKTMADAIKSSAAVQHSSECSLDLIPRIICRENQLSLRKVKEAFYIRHNDTFNRDSGVEISEAWTDLNNRTRCCALAP</sequence>
<dbReference type="Proteomes" id="UP000030764">
    <property type="component" value="Unassembled WGS sequence"/>
</dbReference>
<reference evidence="2 4" key="1">
    <citation type="journal article" date="2014" name="Nat. Genet.">
        <title>Genome and transcriptome of the porcine whipworm Trichuris suis.</title>
        <authorList>
            <person name="Jex A.R."/>
            <person name="Nejsum P."/>
            <person name="Schwarz E.M."/>
            <person name="Hu L."/>
            <person name="Young N.D."/>
            <person name="Hall R.S."/>
            <person name="Korhonen P.K."/>
            <person name="Liao S."/>
            <person name="Thamsborg S."/>
            <person name="Xia J."/>
            <person name="Xu P."/>
            <person name="Wang S."/>
            <person name="Scheerlinck J.P."/>
            <person name="Hofmann A."/>
            <person name="Sternberg P.W."/>
            <person name="Wang J."/>
            <person name="Gasser R.B."/>
        </authorList>
    </citation>
    <scope>NUCLEOTIDE SEQUENCE [LARGE SCALE GENOMIC DNA]</scope>
    <source>
        <strain evidence="3">DCEP-RM93F</strain>
        <strain evidence="2">DCEP-RM93M</strain>
    </source>
</reference>
<gene>
    <name evidence="2" type="ORF">M513_08803</name>
    <name evidence="3" type="ORF">M514_08803</name>
</gene>
<feature type="compositionally biased region" description="Basic and acidic residues" evidence="1">
    <location>
        <begin position="58"/>
        <end position="70"/>
    </location>
</feature>
<dbReference type="EMBL" id="KL367495">
    <property type="protein sequence ID" value="KFD69536.1"/>
    <property type="molecule type" value="Genomic_DNA"/>
</dbReference>
<dbReference type="Proteomes" id="UP000030758">
    <property type="component" value="Unassembled WGS sequence"/>
</dbReference>
<name>A0A085LZA7_9BILA</name>
<organism evidence="2 4">
    <name type="scientific">Trichuris suis</name>
    <name type="common">pig whipworm</name>
    <dbReference type="NCBI Taxonomy" id="68888"/>
    <lineage>
        <taxon>Eukaryota</taxon>
        <taxon>Metazoa</taxon>
        <taxon>Ecdysozoa</taxon>
        <taxon>Nematoda</taxon>
        <taxon>Enoplea</taxon>
        <taxon>Dorylaimia</taxon>
        <taxon>Trichinellida</taxon>
        <taxon>Trichuridae</taxon>
        <taxon>Trichuris</taxon>
    </lineage>
</organism>
<evidence type="ECO:0000313" key="3">
    <source>
        <dbReference type="EMBL" id="KFD69536.1"/>
    </source>
</evidence>
<evidence type="ECO:0000256" key="1">
    <source>
        <dbReference type="SAM" id="MobiDB-lite"/>
    </source>
</evidence>
<dbReference type="AlphaFoldDB" id="A0A085LZA7"/>
<dbReference type="EMBL" id="KL363255">
    <property type="protein sequence ID" value="KFD50303.1"/>
    <property type="molecule type" value="Genomic_DNA"/>
</dbReference>
<feature type="compositionally biased region" description="Basic residues" evidence="1">
    <location>
        <begin position="71"/>
        <end position="86"/>
    </location>
</feature>
<proteinExistence type="predicted"/>
<accession>A0A085LZA7</accession>